<feature type="transmembrane region" description="Helical" evidence="2">
    <location>
        <begin position="66"/>
        <end position="90"/>
    </location>
</feature>
<accession>A0A9P6RC17</accession>
<feature type="compositionally biased region" description="Low complexity" evidence="1">
    <location>
        <begin position="40"/>
        <end position="56"/>
    </location>
</feature>
<feature type="compositionally biased region" description="Polar residues" evidence="1">
    <location>
        <begin position="1"/>
        <end position="15"/>
    </location>
</feature>
<dbReference type="Proteomes" id="UP000738325">
    <property type="component" value="Unassembled WGS sequence"/>
</dbReference>
<feature type="compositionally biased region" description="Low complexity" evidence="1">
    <location>
        <begin position="512"/>
        <end position="524"/>
    </location>
</feature>
<evidence type="ECO:0000313" key="3">
    <source>
        <dbReference type="EMBL" id="KAG0316915.1"/>
    </source>
</evidence>
<comment type="caution">
    <text evidence="3">The sequence shown here is derived from an EMBL/GenBank/DDBJ whole genome shotgun (WGS) entry which is preliminary data.</text>
</comment>
<feature type="region of interest" description="Disordered" evidence="1">
    <location>
        <begin position="403"/>
        <end position="428"/>
    </location>
</feature>
<dbReference type="OrthoDB" id="2445324at2759"/>
<evidence type="ECO:0000313" key="4">
    <source>
        <dbReference type="Proteomes" id="UP000738325"/>
    </source>
</evidence>
<feature type="compositionally biased region" description="Basic and acidic residues" evidence="1">
    <location>
        <begin position="138"/>
        <end position="162"/>
    </location>
</feature>
<dbReference type="EMBL" id="JAAAIP010000452">
    <property type="protein sequence ID" value="KAG0316915.1"/>
    <property type="molecule type" value="Genomic_DNA"/>
</dbReference>
<reference evidence="3" key="1">
    <citation type="journal article" date="2020" name="Fungal Divers.">
        <title>Resolving the Mortierellaceae phylogeny through synthesis of multi-gene phylogenetics and phylogenomics.</title>
        <authorList>
            <person name="Vandepol N."/>
            <person name="Liber J."/>
            <person name="Desiro A."/>
            <person name="Na H."/>
            <person name="Kennedy M."/>
            <person name="Barry K."/>
            <person name="Grigoriev I.V."/>
            <person name="Miller A.N."/>
            <person name="O'Donnell K."/>
            <person name="Stajich J.E."/>
            <person name="Bonito G."/>
        </authorList>
    </citation>
    <scope>NUCLEOTIDE SEQUENCE</scope>
    <source>
        <strain evidence="3">REB-010B</strain>
    </source>
</reference>
<feature type="region of interest" description="Disordered" evidence="1">
    <location>
        <begin position="1"/>
        <end position="56"/>
    </location>
</feature>
<feature type="region of interest" description="Disordered" evidence="1">
    <location>
        <begin position="473"/>
        <end position="499"/>
    </location>
</feature>
<dbReference type="AlphaFoldDB" id="A0A9P6RC17"/>
<sequence length="717" mass="75356">MSATVTSGSTPSDISSIVPGTIFQDDIPPPTLVDGSGTASDPQQQYSPTPSPSGTGQIEVTSTIQIVLISLGIAVGALFLFAVAATYFISHKNKRDEERRQKALEQDEEKGKGSALDMPNSSSALELEQGGFSSSESVNEKRERNHAHMSDTDKQTRCRSAPEADTVGANTRSETLGPDSTIGSKTLPNPFITPRGSLSGPSGLAAMTAAAAAASSSGATGGSSAGNFNLHRKTIKDVTQAYTRRQSLSSLLDSVSNGQLPTMKTMSATEGSSFKAGVAHDESLVTRSGSLSGGSSSSRLLDPFKTNNNSTATLNIFGDQNAAQRMNISQVWSDGNNTQEIIAEKRRPDSYSGSDSGGGVGSAAGSFIDGRYGPYGQDNVGAGRSEAYASQGGTPTLISAHVASGSHTDVSSDISYQPPSQPTSPIAQYDQPRLRGRKTFAAIQGEGSSSGEAGRTVRDGAAVFEGVAVSRTNKARSPSPAGLNDADTACGRYRSGSTGRRLDTLGSPLSLQQQHQHQGGYRRQNWTSTDVDDQQEPGRCYARRSIDETETVIVSLPSPRGCLLEAEDEFDARAGGRGGGGGGAGEDSLATTDMPYLEFGLHPHQRGGRQQQFPVAPHSGESSSTNAPHPYPEVVRRAPKQNPEGRTGVKSTYLDDYRELQQQQKKSLWTAAVSDDELPDSSGAGRGLSKAGRRLSTKIQGTLRRLSLTAENDKDGL</sequence>
<keyword evidence="2" id="KW-1133">Transmembrane helix</keyword>
<feature type="region of interest" description="Disordered" evidence="1">
    <location>
        <begin position="94"/>
        <end position="189"/>
    </location>
</feature>
<feature type="region of interest" description="Disordered" evidence="1">
    <location>
        <begin position="512"/>
        <end position="535"/>
    </location>
</feature>
<feature type="compositionally biased region" description="Basic and acidic residues" evidence="1">
    <location>
        <begin position="94"/>
        <end position="112"/>
    </location>
</feature>
<organism evidence="3 4">
    <name type="scientific">Dissophora globulifera</name>
    <dbReference type="NCBI Taxonomy" id="979702"/>
    <lineage>
        <taxon>Eukaryota</taxon>
        <taxon>Fungi</taxon>
        <taxon>Fungi incertae sedis</taxon>
        <taxon>Mucoromycota</taxon>
        <taxon>Mortierellomycotina</taxon>
        <taxon>Mortierellomycetes</taxon>
        <taxon>Mortierellales</taxon>
        <taxon>Mortierellaceae</taxon>
        <taxon>Dissophora</taxon>
    </lineage>
</organism>
<feature type="region of interest" description="Disordered" evidence="1">
    <location>
        <begin position="599"/>
        <end position="651"/>
    </location>
</feature>
<keyword evidence="4" id="KW-1185">Reference proteome</keyword>
<feature type="region of interest" description="Disordered" evidence="1">
    <location>
        <begin position="664"/>
        <end position="696"/>
    </location>
</feature>
<feature type="compositionally biased region" description="Polar residues" evidence="1">
    <location>
        <begin position="405"/>
        <end position="426"/>
    </location>
</feature>
<evidence type="ECO:0000256" key="1">
    <source>
        <dbReference type="SAM" id="MobiDB-lite"/>
    </source>
</evidence>
<protein>
    <submittedName>
        <fullName evidence="3">Uncharacterized protein</fullName>
    </submittedName>
</protein>
<evidence type="ECO:0000256" key="2">
    <source>
        <dbReference type="SAM" id="Phobius"/>
    </source>
</evidence>
<keyword evidence="2" id="KW-0472">Membrane</keyword>
<proteinExistence type="predicted"/>
<gene>
    <name evidence="3" type="ORF">BGZ99_006617</name>
</gene>
<name>A0A9P6RC17_9FUNG</name>
<keyword evidence="2" id="KW-0812">Transmembrane</keyword>